<name>A0A9X4QVW4_9BACL</name>
<evidence type="ECO:0000256" key="1">
    <source>
        <dbReference type="SAM" id="MobiDB-lite"/>
    </source>
</evidence>
<proteinExistence type="predicted"/>
<accession>A0A9X4QVW4</accession>
<dbReference type="InterPro" id="IPR036390">
    <property type="entry name" value="WH_DNA-bd_sf"/>
</dbReference>
<dbReference type="AlphaFoldDB" id="A0A9X4QVW4"/>
<feature type="region of interest" description="Disordered" evidence="1">
    <location>
        <begin position="64"/>
        <end position="86"/>
    </location>
</feature>
<gene>
    <name evidence="2" type="ORF">OMP40_30665</name>
</gene>
<dbReference type="RefSeq" id="WP_277536966.1">
    <property type="nucleotide sequence ID" value="NZ_JAPDIA010000008.1"/>
</dbReference>
<protein>
    <recommendedName>
        <fullName evidence="4">Transcription regulator PadR N-terminal domain-containing protein</fullName>
    </recommendedName>
</protein>
<dbReference type="EMBL" id="JAPDIA010000008">
    <property type="protein sequence ID" value="MDG0813175.1"/>
    <property type="molecule type" value="Genomic_DNA"/>
</dbReference>
<reference evidence="2" key="1">
    <citation type="submission" date="2022-10" db="EMBL/GenBank/DDBJ databases">
        <title>Comparative genomic analysis of Cohnella hashimotonis sp. nov., isolated from the International Space Station.</title>
        <authorList>
            <person name="Simpson A."/>
            <person name="Venkateswaran K."/>
        </authorList>
    </citation>
    <scope>NUCLEOTIDE SEQUENCE</scope>
    <source>
        <strain evidence="2">DSM 28161</strain>
    </source>
</reference>
<dbReference type="Proteomes" id="UP001153404">
    <property type="component" value="Unassembled WGS sequence"/>
</dbReference>
<keyword evidence="3" id="KW-1185">Reference proteome</keyword>
<organism evidence="2 3">
    <name type="scientific">Cohnella rhizosphaerae</name>
    <dbReference type="NCBI Taxonomy" id="1457232"/>
    <lineage>
        <taxon>Bacteria</taxon>
        <taxon>Bacillati</taxon>
        <taxon>Bacillota</taxon>
        <taxon>Bacilli</taxon>
        <taxon>Bacillales</taxon>
        <taxon>Paenibacillaceae</taxon>
        <taxon>Cohnella</taxon>
    </lineage>
</organism>
<evidence type="ECO:0000313" key="2">
    <source>
        <dbReference type="EMBL" id="MDG0813175.1"/>
    </source>
</evidence>
<evidence type="ECO:0000313" key="3">
    <source>
        <dbReference type="Proteomes" id="UP001153404"/>
    </source>
</evidence>
<comment type="caution">
    <text evidence="2">The sequence shown here is derived from an EMBL/GenBank/DDBJ whole genome shotgun (WGS) entry which is preliminary data.</text>
</comment>
<evidence type="ECO:0008006" key="4">
    <source>
        <dbReference type="Google" id="ProtNLM"/>
    </source>
</evidence>
<sequence>MGYIAKESVVQEARPNKNVYSLTAEGKTQFEHYLHSPVEKDSYRSDFLVRMFFGGVFGRRDARRLDSRRDPQGGGGRRSIAADEGGLGRRHAGIENVVPGYRHRVECFQIANAARDAQAIDGL</sequence>
<dbReference type="SUPFAM" id="SSF46785">
    <property type="entry name" value="Winged helix' DNA-binding domain"/>
    <property type="match status" value="1"/>
</dbReference>